<dbReference type="AlphaFoldDB" id="A0A0F9PP94"/>
<comment type="caution">
    <text evidence="1">The sequence shown here is derived from an EMBL/GenBank/DDBJ whole genome shotgun (WGS) entry which is preliminary data.</text>
</comment>
<proteinExistence type="predicted"/>
<organism evidence="1">
    <name type="scientific">marine sediment metagenome</name>
    <dbReference type="NCBI Taxonomy" id="412755"/>
    <lineage>
        <taxon>unclassified sequences</taxon>
        <taxon>metagenomes</taxon>
        <taxon>ecological metagenomes</taxon>
    </lineage>
</organism>
<gene>
    <name evidence="1" type="ORF">LCGC14_0874950</name>
</gene>
<name>A0A0F9PP94_9ZZZZ</name>
<evidence type="ECO:0000313" key="1">
    <source>
        <dbReference type="EMBL" id="KKN26417.1"/>
    </source>
</evidence>
<dbReference type="PANTHER" id="PTHR35861:SF1">
    <property type="entry name" value="PHAGE TAIL SHEATH PROTEIN"/>
    <property type="match status" value="1"/>
</dbReference>
<protein>
    <recommendedName>
        <fullName evidence="2">Tail sheath protein C-terminal domain-containing protein</fullName>
    </recommendedName>
</protein>
<sequence>MPDACYDFYDLARGAGGVLLVRVTDGNEAQADGTLYTRRVPRSPMGTIKAKNGGRWGGKKKEYTDDVSASGKILNTTLDTEDATMTKDEWKGGWIRLDAVANTLYPIVGNDAAGVITVASNSTMKDDWTAAAAPANLRYYVYLENEDKALSYEIRDGEEKPDTEFGLFVYVDGVLANNWPNLSVEPTDARYWADVINDDTNNDEVVVTDSLTGALTADDRPANYYGQISAVTATVLTSDLNDFDPDATGDGDGTAALGTTTDAMVDDTITITFSAPTTFTAVSAKFGSLGAAGTVGVLFTPNNDWSPPFTLTAGGTAWELNDVATLVYRPFITDALIGGYIYPDKVNAKKVRFRIVDNDHKTITAAPGSDMTADGAISDYFMVVAPMELENGKDGIADLTDADYENQAWNLGGSPFDRILGRNLGLVKMGTPGNTATAVQKAGIAYADAKNHQYRLEFPSGTVTEEAADTYVNDTIGRNDFAVSTLPSYGSVTDPEGQGQGKLKLVPLTGMIHGMEARTANAWKGYHKAAAGLDAKLPAILELPTGEAILNEEYLNPIGIGIVKKVKGNFIVWGDRTLNTSPEWKWKHQREMICYYENVLRESFDWIVFAINDPIEQIRLLSSLKAFFLPEWVKRALRGDSFEEAAVIRSDSELNTDATRAAGDMIAEIKLRLADTVERLTLRIGKQGVFESFG</sequence>
<dbReference type="EMBL" id="LAZR01002720">
    <property type="protein sequence ID" value="KKN26417.1"/>
    <property type="molecule type" value="Genomic_DNA"/>
</dbReference>
<reference evidence="1" key="1">
    <citation type="journal article" date="2015" name="Nature">
        <title>Complex archaea that bridge the gap between prokaryotes and eukaryotes.</title>
        <authorList>
            <person name="Spang A."/>
            <person name="Saw J.H."/>
            <person name="Jorgensen S.L."/>
            <person name="Zaremba-Niedzwiedzka K."/>
            <person name="Martijn J."/>
            <person name="Lind A.E."/>
            <person name="van Eijk R."/>
            <person name="Schleper C."/>
            <person name="Guy L."/>
            <person name="Ettema T.J."/>
        </authorList>
    </citation>
    <scope>NUCLEOTIDE SEQUENCE</scope>
</reference>
<evidence type="ECO:0008006" key="2">
    <source>
        <dbReference type="Google" id="ProtNLM"/>
    </source>
</evidence>
<dbReference type="InterPro" id="IPR052042">
    <property type="entry name" value="Tail_sheath_structural"/>
</dbReference>
<accession>A0A0F9PP94</accession>
<dbReference type="PANTHER" id="PTHR35861">
    <property type="match status" value="1"/>
</dbReference>